<evidence type="ECO:0000313" key="1">
    <source>
        <dbReference type="EMBL" id="KHN81285.1"/>
    </source>
</evidence>
<accession>A0A0B2VJU8</accession>
<comment type="caution">
    <text evidence="1">The sequence shown here is derived from an EMBL/GenBank/DDBJ whole genome shotgun (WGS) entry which is preliminary data.</text>
</comment>
<organism evidence="1 2">
    <name type="scientific">Toxocara canis</name>
    <name type="common">Canine roundworm</name>
    <dbReference type="NCBI Taxonomy" id="6265"/>
    <lineage>
        <taxon>Eukaryota</taxon>
        <taxon>Metazoa</taxon>
        <taxon>Ecdysozoa</taxon>
        <taxon>Nematoda</taxon>
        <taxon>Chromadorea</taxon>
        <taxon>Rhabditida</taxon>
        <taxon>Spirurina</taxon>
        <taxon>Ascaridomorpha</taxon>
        <taxon>Ascaridoidea</taxon>
        <taxon>Toxocaridae</taxon>
        <taxon>Toxocara</taxon>
    </lineage>
</organism>
<keyword evidence="2" id="KW-1185">Reference proteome</keyword>
<name>A0A0B2VJU8_TOXCA</name>
<dbReference type="EMBL" id="JPKZ01001546">
    <property type="protein sequence ID" value="KHN81285.1"/>
    <property type="molecule type" value="Genomic_DNA"/>
</dbReference>
<gene>
    <name evidence="1" type="ORF">Tcan_16567</name>
</gene>
<dbReference type="Proteomes" id="UP000031036">
    <property type="component" value="Unassembled WGS sequence"/>
</dbReference>
<protein>
    <submittedName>
        <fullName evidence="1">Uncharacterized protein</fullName>
    </submittedName>
</protein>
<dbReference type="AlphaFoldDB" id="A0A0B2VJU8"/>
<proteinExistence type="predicted"/>
<evidence type="ECO:0000313" key="2">
    <source>
        <dbReference type="Proteomes" id="UP000031036"/>
    </source>
</evidence>
<reference evidence="1 2" key="1">
    <citation type="submission" date="2014-11" db="EMBL/GenBank/DDBJ databases">
        <title>Genetic blueprint of the zoonotic pathogen Toxocara canis.</title>
        <authorList>
            <person name="Zhu X.-Q."/>
            <person name="Korhonen P.K."/>
            <person name="Cai H."/>
            <person name="Young N.D."/>
            <person name="Nejsum P."/>
            <person name="von Samson-Himmelstjerna G."/>
            <person name="Boag P.R."/>
            <person name="Tan P."/>
            <person name="Li Q."/>
            <person name="Min J."/>
            <person name="Yang Y."/>
            <person name="Wang X."/>
            <person name="Fang X."/>
            <person name="Hall R.S."/>
            <person name="Hofmann A."/>
            <person name="Sternberg P.W."/>
            <person name="Jex A.R."/>
            <person name="Gasser R.B."/>
        </authorList>
    </citation>
    <scope>NUCLEOTIDE SEQUENCE [LARGE SCALE GENOMIC DNA]</scope>
    <source>
        <strain evidence="1">PN_DK_2014</strain>
    </source>
</reference>
<sequence length="108" mass="12371">MEKCNGFSSTSPPRTISLRLSVTASIAKNYRQQLSSRIPYKNGVSVIDVFATCTTHFHFCLRLRYKSIFDALEETAIILEKTFVRADNVLHPGNEQTVCKRISFDRQR</sequence>